<feature type="domain" description="CBS" evidence="8">
    <location>
        <begin position="155"/>
        <end position="213"/>
    </location>
</feature>
<keyword evidence="6" id="KW-0630">Potassium</keyword>
<evidence type="ECO:0000256" key="6">
    <source>
        <dbReference type="PIRSR" id="PIRSR000130-4"/>
    </source>
</evidence>
<comment type="caution">
    <text evidence="9">The sequence shown here is derived from an EMBL/GenBank/DDBJ whole genome shotgun (WGS) entry which is preliminary data.</text>
</comment>
<keyword evidence="2" id="KW-0479">Metal-binding</keyword>
<dbReference type="FunFam" id="3.20.20.70:FF:000424">
    <property type="entry name" value="Inosine-5'-monophosphate dehydrogenase 2"/>
    <property type="match status" value="1"/>
</dbReference>
<organism evidence="9 10">
    <name type="scientific">Candidatus Gottesmanbacteria bacterium RIFCSPHIGHO2_01_FULL_40_15</name>
    <dbReference type="NCBI Taxonomy" id="1798376"/>
    <lineage>
        <taxon>Bacteria</taxon>
        <taxon>Candidatus Gottesmaniibacteriota</taxon>
    </lineage>
</organism>
<dbReference type="InterPro" id="IPR000644">
    <property type="entry name" value="CBS_dom"/>
</dbReference>
<keyword evidence="3" id="KW-0560">Oxidoreductase</keyword>
<comment type="similarity">
    <text evidence="1">Belongs to the IMPDH/GMPR family.</text>
</comment>
<reference evidence="9 10" key="1">
    <citation type="journal article" date="2016" name="Nat. Commun.">
        <title>Thousands of microbial genomes shed light on interconnected biogeochemical processes in an aquifer system.</title>
        <authorList>
            <person name="Anantharaman K."/>
            <person name="Brown C.T."/>
            <person name="Hug L.A."/>
            <person name="Sharon I."/>
            <person name="Castelle C.J."/>
            <person name="Probst A.J."/>
            <person name="Thomas B.C."/>
            <person name="Singh A."/>
            <person name="Wilkins M.J."/>
            <person name="Karaoz U."/>
            <person name="Brodie E.L."/>
            <person name="Williams K.H."/>
            <person name="Hubbard S.S."/>
            <person name="Banfield J.F."/>
        </authorList>
    </citation>
    <scope>NUCLEOTIDE SEQUENCE [LARGE SCALE GENOMIC DNA]</scope>
</reference>
<protein>
    <recommendedName>
        <fullName evidence="8">CBS domain-containing protein</fullName>
    </recommendedName>
</protein>
<accession>A0A1F5Z0Z6</accession>
<dbReference type="AlphaFoldDB" id="A0A1F5Z0Z6"/>
<dbReference type="CDD" id="cd00381">
    <property type="entry name" value="IMPDH"/>
    <property type="match status" value="1"/>
</dbReference>
<dbReference type="SMART" id="SM00116">
    <property type="entry name" value="CBS"/>
    <property type="match status" value="2"/>
</dbReference>
<evidence type="ECO:0000256" key="4">
    <source>
        <dbReference type="ARBA" id="ARBA00023122"/>
    </source>
</evidence>
<dbReference type="EMBL" id="MFJF01000019">
    <property type="protein sequence ID" value="OGG06101.1"/>
    <property type="molecule type" value="Genomic_DNA"/>
</dbReference>
<evidence type="ECO:0000256" key="5">
    <source>
        <dbReference type="PIRSR" id="PIRSR000130-3"/>
    </source>
</evidence>
<feature type="binding site" description="in other chain" evidence="6">
    <location>
        <position position="305"/>
    </location>
    <ligand>
        <name>K(+)</name>
        <dbReference type="ChEBI" id="CHEBI:29103"/>
        <note>ligand shared between two tetrameric partners</note>
    </ligand>
</feature>
<feature type="binding site" evidence="5">
    <location>
        <begin position="303"/>
        <end position="305"/>
    </location>
    <ligand>
        <name>NAD(+)</name>
        <dbReference type="ChEBI" id="CHEBI:57540"/>
    </ligand>
</feature>
<feature type="binding site" evidence="5">
    <location>
        <begin position="252"/>
        <end position="254"/>
    </location>
    <ligand>
        <name>NAD(+)</name>
        <dbReference type="ChEBI" id="CHEBI:57540"/>
    </ligand>
</feature>
<dbReference type="Proteomes" id="UP000177354">
    <property type="component" value="Unassembled WGS sequence"/>
</dbReference>
<evidence type="ECO:0000313" key="10">
    <source>
        <dbReference type="Proteomes" id="UP000177354"/>
    </source>
</evidence>
<evidence type="ECO:0000256" key="3">
    <source>
        <dbReference type="ARBA" id="ARBA00023002"/>
    </source>
</evidence>
<feature type="binding site" description="in other chain" evidence="6">
    <location>
        <position position="307"/>
    </location>
    <ligand>
        <name>K(+)</name>
        <dbReference type="ChEBI" id="CHEBI:29103"/>
        <note>ligand shared between two tetrameric partners</note>
    </ligand>
</feature>
<dbReference type="InterPro" id="IPR013785">
    <property type="entry name" value="Aldolase_TIM"/>
</dbReference>
<feature type="binding site" description="in other chain" evidence="6">
    <location>
        <position position="310"/>
    </location>
    <ligand>
        <name>K(+)</name>
        <dbReference type="ChEBI" id="CHEBI:29103"/>
        <note>ligand shared between two tetrameric partners</note>
    </ligand>
</feature>
<evidence type="ECO:0000256" key="1">
    <source>
        <dbReference type="ARBA" id="ARBA00005502"/>
    </source>
</evidence>
<dbReference type="Pfam" id="PF00478">
    <property type="entry name" value="IMPDH"/>
    <property type="match status" value="1"/>
</dbReference>
<dbReference type="Gene3D" id="3.20.20.70">
    <property type="entry name" value="Aldolase class I"/>
    <property type="match status" value="1"/>
</dbReference>
<dbReference type="InterPro" id="IPR001093">
    <property type="entry name" value="IMP_DH_GMPRt"/>
</dbReference>
<dbReference type="PIRSF" id="PIRSF000130">
    <property type="entry name" value="IMPDH"/>
    <property type="match status" value="1"/>
</dbReference>
<dbReference type="CDD" id="cd04601">
    <property type="entry name" value="CBS_pair_IMPDH"/>
    <property type="match status" value="1"/>
</dbReference>
<dbReference type="PANTHER" id="PTHR11911">
    <property type="entry name" value="INOSINE-5-MONOPHOSPHATE DEHYDROGENASE RELATED"/>
    <property type="match status" value="1"/>
</dbReference>
<dbReference type="Pfam" id="PF00571">
    <property type="entry name" value="CBS"/>
    <property type="match status" value="2"/>
</dbReference>
<dbReference type="InterPro" id="IPR046342">
    <property type="entry name" value="CBS_dom_sf"/>
</dbReference>
<gene>
    <name evidence="9" type="ORF">A2777_00770</name>
</gene>
<keyword evidence="5" id="KW-0520">NAD</keyword>
<dbReference type="PANTHER" id="PTHR11911:SF111">
    <property type="entry name" value="INOSINE-5'-MONOPHOSPHATE DEHYDROGENASE"/>
    <property type="match status" value="1"/>
</dbReference>
<feature type="domain" description="CBS" evidence="8">
    <location>
        <begin position="95"/>
        <end position="154"/>
    </location>
</feature>
<evidence type="ECO:0000313" key="9">
    <source>
        <dbReference type="EMBL" id="OGG06101.1"/>
    </source>
</evidence>
<proteinExistence type="inferred from homology"/>
<dbReference type="SMART" id="SM01240">
    <property type="entry name" value="IMPDH"/>
    <property type="match status" value="1"/>
</dbReference>
<dbReference type="GO" id="GO:0046872">
    <property type="term" value="F:metal ion binding"/>
    <property type="evidence" value="ECO:0007669"/>
    <property type="project" value="UniProtKB-KW"/>
</dbReference>
<keyword evidence="4 7" id="KW-0129">CBS domain</keyword>
<name>A0A1F5Z0Z6_9BACT</name>
<dbReference type="GO" id="GO:0003938">
    <property type="term" value="F:IMP dehydrogenase activity"/>
    <property type="evidence" value="ECO:0007669"/>
    <property type="project" value="InterPro"/>
</dbReference>
<evidence type="ECO:0000256" key="7">
    <source>
        <dbReference type="PROSITE-ProRule" id="PRU00703"/>
    </source>
</evidence>
<evidence type="ECO:0000259" key="8">
    <source>
        <dbReference type="PROSITE" id="PS51371"/>
    </source>
</evidence>
<sequence length="492" mass="53521">MGLPPVGLTFEDVLVLPKHSNIPSRKDDSLNLKSHIAGDVYTNLPIITANMDTITEWQMSQEIALLGGVGVIHRYLTSEEQARQVKIVKDKTRTFQDQPFSVHPDTTVRDMRNLKKKQKTGYFLVQDTDNNLLGIITDRDLDSTDDDSTQGHLIMTPSDRLITVPEGTTLEEAEKVMKIKRIQKVPVLSSEGRVVGVFTQKDAQIARKFPNASKDNKGKLIVGAAVGVKDIEAEVERTYKLVEAGVDFIIIDIAHGDSENMMKMLRRLAKDRNINVPIIAGNIATGEAAKVLIGEGADGLKVGIGPGWACDTRIVAGVGRAQISAIASVAAVAVSNKITVIADGGMRNPGDLVKALIAGADIGMFGGMFAGTLETPGKLITKGKKKFKRYDGMASNSARIRARNSHQIIQTSGIYEDRYSDTEVDAEQDAPEGREKEVPLRGPVREVVVYLEGGLRSGMSYINAHTISEIRKKGTFERITQAGANEQYGEVS</sequence>
<dbReference type="PROSITE" id="PS51371">
    <property type="entry name" value="CBS"/>
    <property type="match status" value="2"/>
</dbReference>
<dbReference type="GO" id="GO:0006183">
    <property type="term" value="P:GTP biosynthetic process"/>
    <property type="evidence" value="ECO:0007669"/>
    <property type="project" value="TreeGrafter"/>
</dbReference>
<dbReference type="SUPFAM" id="SSF54631">
    <property type="entry name" value="CBS-domain pair"/>
    <property type="match status" value="1"/>
</dbReference>
<dbReference type="InterPro" id="IPR005990">
    <property type="entry name" value="IMP_DH"/>
</dbReference>
<dbReference type="SUPFAM" id="SSF51412">
    <property type="entry name" value="Inosine monophosphate dehydrogenase (IMPDH)"/>
    <property type="match status" value="1"/>
</dbReference>
<evidence type="ECO:0000256" key="2">
    <source>
        <dbReference type="ARBA" id="ARBA00022723"/>
    </source>
</evidence>